<dbReference type="InterPro" id="IPR014729">
    <property type="entry name" value="Rossmann-like_a/b/a_fold"/>
</dbReference>
<dbReference type="EMBL" id="DSBX01000037">
    <property type="protein sequence ID" value="HDQ98872.1"/>
    <property type="molecule type" value="Genomic_DNA"/>
</dbReference>
<comment type="similarity">
    <text evidence="1">Belongs to the ETF beta-subunit/FixA family.</text>
</comment>
<evidence type="ECO:0000256" key="3">
    <source>
        <dbReference type="ARBA" id="ARBA00022448"/>
    </source>
</evidence>
<dbReference type="PANTHER" id="PTHR21294">
    <property type="entry name" value="ELECTRON TRANSFER FLAVOPROTEIN BETA-SUBUNIT"/>
    <property type="match status" value="1"/>
</dbReference>
<dbReference type="InterPro" id="IPR012255">
    <property type="entry name" value="ETF_b"/>
</dbReference>
<protein>
    <recommendedName>
        <fullName evidence="2">Electron transfer flavoprotein subunit beta</fullName>
    </recommendedName>
</protein>
<dbReference type="CDD" id="cd01714">
    <property type="entry name" value="ETF_beta"/>
    <property type="match status" value="1"/>
</dbReference>
<dbReference type="InterPro" id="IPR033948">
    <property type="entry name" value="ETF_beta_N"/>
</dbReference>
<sequence length="269" mass="28564">MLSTGGSVKVAVCVKRVPDIAEADVRVDSTGRDVVRDRFQFTINEADNYALEEALLLKENHEAEVTLVTVGGAEVAEVLRMGLAKGAARAVRVDSAGLEESDAANLARVLAAYFRQEEFDLVLCGAIAQDTEDSQVGPALAGYLDRPHASYVVKLEPSDEAMTVKRELEGGLLEVKELPLPCVVTIQTGGNTPRYASILGIKRAGSKPVDELTIEGLGLAAEEYGAAGSKTKLLKLYAPEVTGTAEMIEGDVPEKAARVAAVLKERGLL</sequence>
<comment type="caution">
    <text evidence="6">The sequence shown here is derived from an EMBL/GenBank/DDBJ whole genome shotgun (WGS) entry which is preliminary data.</text>
</comment>
<evidence type="ECO:0000256" key="2">
    <source>
        <dbReference type="ARBA" id="ARBA00016797"/>
    </source>
</evidence>
<dbReference type="GO" id="GO:0009055">
    <property type="term" value="F:electron transfer activity"/>
    <property type="evidence" value="ECO:0007669"/>
    <property type="project" value="InterPro"/>
</dbReference>
<organism evidence="6">
    <name type="scientific">candidate division WOR-3 bacterium</name>
    <dbReference type="NCBI Taxonomy" id="2052148"/>
    <lineage>
        <taxon>Bacteria</taxon>
        <taxon>Bacteria division WOR-3</taxon>
    </lineage>
</organism>
<dbReference type="SMART" id="SM00893">
    <property type="entry name" value="ETF"/>
    <property type="match status" value="1"/>
</dbReference>
<keyword evidence="3" id="KW-0813">Transport</keyword>
<dbReference type="InterPro" id="IPR014730">
    <property type="entry name" value="ETF_a/b_N"/>
</dbReference>
<reference evidence="6" key="1">
    <citation type="journal article" date="2020" name="mSystems">
        <title>Genome- and Community-Level Interaction Insights into Carbon Utilization and Element Cycling Functions of Hydrothermarchaeota in Hydrothermal Sediment.</title>
        <authorList>
            <person name="Zhou Z."/>
            <person name="Liu Y."/>
            <person name="Xu W."/>
            <person name="Pan J."/>
            <person name="Luo Z.H."/>
            <person name="Li M."/>
        </authorList>
    </citation>
    <scope>NUCLEOTIDE SEQUENCE [LARGE SCALE GENOMIC DNA]</scope>
    <source>
        <strain evidence="6">SpSt-1182</strain>
    </source>
</reference>
<evidence type="ECO:0000256" key="1">
    <source>
        <dbReference type="ARBA" id="ARBA00007557"/>
    </source>
</evidence>
<dbReference type="Pfam" id="PF01012">
    <property type="entry name" value="ETF"/>
    <property type="match status" value="1"/>
</dbReference>
<dbReference type="AlphaFoldDB" id="A0A7V0XEA1"/>
<keyword evidence="4" id="KW-0249">Electron transport</keyword>
<dbReference type="PANTHER" id="PTHR21294:SF8">
    <property type="entry name" value="ELECTRON TRANSFER FLAVOPROTEIN SUBUNIT BETA"/>
    <property type="match status" value="1"/>
</dbReference>
<proteinExistence type="inferred from homology"/>
<dbReference type="Proteomes" id="UP000885672">
    <property type="component" value="Unassembled WGS sequence"/>
</dbReference>
<dbReference type="PIRSF" id="PIRSF000090">
    <property type="entry name" value="Beta-ETF"/>
    <property type="match status" value="1"/>
</dbReference>
<accession>A0A7V0XEA1</accession>
<evidence type="ECO:0000259" key="5">
    <source>
        <dbReference type="SMART" id="SM00893"/>
    </source>
</evidence>
<feature type="domain" description="Electron transfer flavoprotein alpha/beta-subunit N-terminal" evidence="5">
    <location>
        <begin position="31"/>
        <end position="221"/>
    </location>
</feature>
<evidence type="ECO:0000256" key="4">
    <source>
        <dbReference type="ARBA" id="ARBA00022982"/>
    </source>
</evidence>
<gene>
    <name evidence="6" type="ORF">ENN51_01095</name>
</gene>
<evidence type="ECO:0000313" key="6">
    <source>
        <dbReference type="EMBL" id="HDQ98872.1"/>
    </source>
</evidence>
<dbReference type="SUPFAM" id="SSF52402">
    <property type="entry name" value="Adenine nucleotide alpha hydrolases-like"/>
    <property type="match status" value="1"/>
</dbReference>
<dbReference type="Gene3D" id="3.40.50.620">
    <property type="entry name" value="HUPs"/>
    <property type="match status" value="1"/>
</dbReference>
<name>A0A7V0XEA1_UNCW3</name>